<sequence length="308" mass="35603">MNSRNFLLAALFFAGVTTSFAQSNLLNAKTPDEIGKKTAEQDSLDNDKPLPYGYVGDRDVLLARKVWEVIDLDQRINFPMYFPIEDNIGDDRRSLFSVLMTAIKDGQLTEVYDDSYFTLKKTGDDIQSSFYFKELNDYGRELMNQNPGKTEEQLKANGTLTAEHYTTSELNGADVSKYKIVGTWYFDKRQGEMKYRILGICPMAVDALTKLRQGSEAEPIELFWVFYPGARDVLHKAKAFNEKNSAQPITFDHLLNSRRFTAVIVKEENVYGDRLIEDYMKDNSQMQLLEAERIKDKIRNFEQDMWNY</sequence>
<evidence type="ECO:0000313" key="2">
    <source>
        <dbReference type="EMBL" id="MFD2601991.1"/>
    </source>
</evidence>
<accession>A0ABW5NTF7</accession>
<dbReference type="NCBIfam" id="TIGR03523">
    <property type="entry name" value="GldN"/>
    <property type="match status" value="1"/>
</dbReference>
<gene>
    <name evidence="2" type="primary">gldN</name>
    <name evidence="2" type="ORF">ACFSR3_07980</name>
</gene>
<evidence type="ECO:0000256" key="1">
    <source>
        <dbReference type="SAM" id="SignalP"/>
    </source>
</evidence>
<name>A0ABW5NTF7_9FLAO</name>
<organism evidence="2 3">
    <name type="scientific">Flavobacterium suzhouense</name>
    <dbReference type="NCBI Taxonomy" id="1529638"/>
    <lineage>
        <taxon>Bacteria</taxon>
        <taxon>Pseudomonadati</taxon>
        <taxon>Bacteroidota</taxon>
        <taxon>Flavobacteriia</taxon>
        <taxon>Flavobacteriales</taxon>
        <taxon>Flavobacteriaceae</taxon>
        <taxon>Flavobacterium</taxon>
    </lineage>
</organism>
<evidence type="ECO:0000313" key="3">
    <source>
        <dbReference type="Proteomes" id="UP001597480"/>
    </source>
</evidence>
<feature type="chain" id="PRO_5046244320" evidence="1">
    <location>
        <begin position="22"/>
        <end position="308"/>
    </location>
</feature>
<dbReference type="Pfam" id="PF19841">
    <property type="entry name" value="GldN"/>
    <property type="match status" value="1"/>
</dbReference>
<keyword evidence="3" id="KW-1185">Reference proteome</keyword>
<dbReference type="Proteomes" id="UP001597480">
    <property type="component" value="Unassembled WGS sequence"/>
</dbReference>
<proteinExistence type="predicted"/>
<protein>
    <submittedName>
        <fullName evidence="2">Gliding motility protein GldN</fullName>
    </submittedName>
</protein>
<dbReference type="InterPro" id="IPR019847">
    <property type="entry name" value="Gliding_motility_assoc_GldN"/>
</dbReference>
<keyword evidence="1" id="KW-0732">Signal</keyword>
<dbReference type="RefSeq" id="WP_379820492.1">
    <property type="nucleotide sequence ID" value="NZ_JBHUMD010000007.1"/>
</dbReference>
<reference evidence="3" key="1">
    <citation type="journal article" date="2019" name="Int. J. Syst. Evol. Microbiol.">
        <title>The Global Catalogue of Microorganisms (GCM) 10K type strain sequencing project: providing services to taxonomists for standard genome sequencing and annotation.</title>
        <authorList>
            <consortium name="The Broad Institute Genomics Platform"/>
            <consortium name="The Broad Institute Genome Sequencing Center for Infectious Disease"/>
            <person name="Wu L."/>
            <person name="Ma J."/>
        </authorList>
    </citation>
    <scope>NUCLEOTIDE SEQUENCE [LARGE SCALE GENOMIC DNA]</scope>
    <source>
        <strain evidence="3">KCTC 42107</strain>
    </source>
</reference>
<comment type="caution">
    <text evidence="2">The sequence shown here is derived from an EMBL/GenBank/DDBJ whole genome shotgun (WGS) entry which is preliminary data.</text>
</comment>
<feature type="signal peptide" evidence="1">
    <location>
        <begin position="1"/>
        <end position="21"/>
    </location>
</feature>
<dbReference type="EMBL" id="JBHUMD010000007">
    <property type="protein sequence ID" value="MFD2601991.1"/>
    <property type="molecule type" value="Genomic_DNA"/>
</dbReference>